<dbReference type="Pfam" id="PF12146">
    <property type="entry name" value="Hydrolase_4"/>
    <property type="match status" value="1"/>
</dbReference>
<dbReference type="SUPFAM" id="SSF53474">
    <property type="entry name" value="alpha/beta-Hydrolases"/>
    <property type="match status" value="1"/>
</dbReference>
<dbReference type="InterPro" id="IPR022742">
    <property type="entry name" value="Hydrolase_4"/>
</dbReference>
<keyword evidence="3" id="KW-0378">Hydrolase</keyword>
<dbReference type="InterPro" id="IPR029058">
    <property type="entry name" value="AB_hydrolase_fold"/>
</dbReference>
<name>A0ABU0IQQ9_9CAUL</name>
<reference evidence="3 4" key="1">
    <citation type="submission" date="2023-07" db="EMBL/GenBank/DDBJ databases">
        <title>Genomic Encyclopedia of Type Strains, Phase IV (KMG-IV): sequencing the most valuable type-strain genomes for metagenomic binning, comparative biology and taxonomic classification.</title>
        <authorList>
            <person name="Goeker M."/>
        </authorList>
    </citation>
    <scope>NUCLEOTIDE SEQUENCE [LARGE SCALE GENOMIC DNA]</scope>
    <source>
        <strain evidence="3 4">DSM 18695</strain>
    </source>
</reference>
<protein>
    <submittedName>
        <fullName evidence="3">Dienelactone hydrolase</fullName>
    </submittedName>
</protein>
<organism evidence="3 4">
    <name type="scientific">Caulobacter ginsengisoli</name>
    <dbReference type="NCBI Taxonomy" id="400775"/>
    <lineage>
        <taxon>Bacteria</taxon>
        <taxon>Pseudomonadati</taxon>
        <taxon>Pseudomonadota</taxon>
        <taxon>Alphaproteobacteria</taxon>
        <taxon>Caulobacterales</taxon>
        <taxon>Caulobacteraceae</taxon>
        <taxon>Caulobacter</taxon>
    </lineage>
</organism>
<sequence length="437" mass="47493">MRVPAFALALLLTLPFAPAVQAGTVGDCRVGAYRLAGGRVVDIAPTDGDTLRWRTFDGETGALHAAADGRWTSTFGWTDRPDGKAATFSCAKGRITFDGRTGKRIAFNQTETRFPGRGVDLAGRLVLPKGGGRVPIVVLVHGSERDSARDFYWLQRMLPAQGIGVFVYDKRGTGGSGGDYSQDFDLLADDAVAAMREARRLAGSRAGRVGYQGGSQGGWVVPLAANRAPVDFAIISFGLAVTVLEEDQQEVVLEMTLKGHSPQDIAKALEVARAAEAVIASGFTSGFDEFDAVRAKYRDEPWYKDLHGNFTWLLLPYDKAQLIEKGQALKWGTPWTYEPMPTLEASTTPQLWALGADDFEAPSAMTSDRIRSLQAKGLPFTLAVFPKAEHGLTEYEMKDGMRVSTRYAPGYLQMMADFIRTGRIGPRYGGAVIDRPN</sequence>
<feature type="domain" description="Serine aminopeptidase S33" evidence="2">
    <location>
        <begin position="136"/>
        <end position="236"/>
    </location>
</feature>
<evidence type="ECO:0000259" key="2">
    <source>
        <dbReference type="Pfam" id="PF12146"/>
    </source>
</evidence>
<dbReference type="InterPro" id="IPR053145">
    <property type="entry name" value="AB_hydrolase_Est10"/>
</dbReference>
<dbReference type="RefSeq" id="WP_307348960.1">
    <property type="nucleotide sequence ID" value="NZ_JAUSVS010000003.1"/>
</dbReference>
<evidence type="ECO:0000313" key="3">
    <source>
        <dbReference type="EMBL" id="MDQ0464352.1"/>
    </source>
</evidence>
<proteinExistence type="predicted"/>
<dbReference type="EMBL" id="JAUSVS010000003">
    <property type="protein sequence ID" value="MDQ0464352.1"/>
    <property type="molecule type" value="Genomic_DNA"/>
</dbReference>
<feature type="chain" id="PRO_5047060109" evidence="1">
    <location>
        <begin position="23"/>
        <end position="437"/>
    </location>
</feature>
<gene>
    <name evidence="3" type="ORF">QO010_002133</name>
</gene>
<dbReference type="PANTHER" id="PTHR43265">
    <property type="entry name" value="ESTERASE ESTD"/>
    <property type="match status" value="1"/>
</dbReference>
<evidence type="ECO:0000313" key="4">
    <source>
        <dbReference type="Proteomes" id="UP001228905"/>
    </source>
</evidence>
<accession>A0ABU0IQQ9</accession>
<evidence type="ECO:0000256" key="1">
    <source>
        <dbReference type="SAM" id="SignalP"/>
    </source>
</evidence>
<dbReference type="Gene3D" id="3.40.50.1820">
    <property type="entry name" value="alpha/beta hydrolase"/>
    <property type="match status" value="1"/>
</dbReference>
<dbReference type="PANTHER" id="PTHR43265:SF1">
    <property type="entry name" value="ESTERASE ESTD"/>
    <property type="match status" value="1"/>
</dbReference>
<dbReference type="Proteomes" id="UP001228905">
    <property type="component" value="Unassembled WGS sequence"/>
</dbReference>
<feature type="signal peptide" evidence="1">
    <location>
        <begin position="1"/>
        <end position="22"/>
    </location>
</feature>
<keyword evidence="1" id="KW-0732">Signal</keyword>
<comment type="caution">
    <text evidence="3">The sequence shown here is derived from an EMBL/GenBank/DDBJ whole genome shotgun (WGS) entry which is preliminary data.</text>
</comment>
<dbReference type="GO" id="GO:0016787">
    <property type="term" value="F:hydrolase activity"/>
    <property type="evidence" value="ECO:0007669"/>
    <property type="project" value="UniProtKB-KW"/>
</dbReference>
<keyword evidence="4" id="KW-1185">Reference proteome</keyword>